<accession>A0AA49X577</accession>
<reference evidence="1" key="1">
    <citation type="submission" date="2023-04" db="EMBL/GenBank/DDBJ databases">
        <title>The human skin virome in hidradenitis suppurativa patients.</title>
        <authorList>
            <person name="Jansen D."/>
        </authorList>
    </citation>
    <scope>NUCLEOTIDE SEQUENCE</scope>
    <source>
        <strain evidence="1">VC3_JansenPhageK</strain>
    </source>
</reference>
<dbReference type="EMBL" id="OQ890320">
    <property type="protein sequence ID" value="WLJ25981.1"/>
    <property type="molecule type" value="Genomic_DNA"/>
</dbReference>
<proteinExistence type="predicted"/>
<name>A0AA49X577_9VIRU</name>
<sequence>MFYKSKWMRLKTLVFNLILMMQNDKDRSTHVKIGEIVALESILSKMDEYDGGNDFQNLKYEEHKKRINKKKTKRDGG</sequence>
<protein>
    <submittedName>
        <fullName evidence="1">Uncharacterized protein</fullName>
    </submittedName>
</protein>
<evidence type="ECO:0000313" key="1">
    <source>
        <dbReference type="EMBL" id="WLJ25981.1"/>
    </source>
</evidence>
<organism evidence="1">
    <name type="scientific">Staphylococcus phage HS14</name>
    <dbReference type="NCBI Taxonomy" id="3056404"/>
    <lineage>
        <taxon>Viruses</taxon>
    </lineage>
</organism>